<organism evidence="1 2">
    <name type="scientific">Duganella zoogloeoides</name>
    <dbReference type="NCBI Taxonomy" id="75659"/>
    <lineage>
        <taxon>Bacteria</taxon>
        <taxon>Pseudomonadati</taxon>
        <taxon>Pseudomonadota</taxon>
        <taxon>Betaproteobacteria</taxon>
        <taxon>Burkholderiales</taxon>
        <taxon>Oxalobacteraceae</taxon>
        <taxon>Telluria group</taxon>
        <taxon>Duganella</taxon>
    </lineage>
</organism>
<proteinExistence type="predicted"/>
<dbReference type="Proteomes" id="UP001326110">
    <property type="component" value="Chromosome"/>
</dbReference>
<gene>
    <name evidence="1" type="ORF">SR858_19555</name>
</gene>
<sequence length="291" mass="30835">MRNMTMAIGQSLHLGQSLRIGIAPHAVGLLRVSRWRGAPVTVLAEHTIAASSAHPFDAIANALRTLLNEQGVERWPAAFVLADELARLWRVTPPQGATRLDDLQAAAGLRFQSLYGEPPAAWQIGADWSAVQPFFAAAVPRALLASLTLVAEEFRLAVVGVEPHFISAWNRWHGGLKAGAWYALVHDGLMTLAPVAADGVRALRVLPVPPGADQAWLTQTLQREALLLDLPPPALLQACGAVPAAWLRAAGVANSAGTAAAPVRCEALDHARKAVYAGFSPVAQLAWGGAR</sequence>
<evidence type="ECO:0000313" key="1">
    <source>
        <dbReference type="EMBL" id="WQH03231.1"/>
    </source>
</evidence>
<dbReference type="RefSeq" id="WP_322533786.1">
    <property type="nucleotide sequence ID" value="NZ_CP140152.1"/>
</dbReference>
<dbReference type="EMBL" id="CP140152">
    <property type="protein sequence ID" value="WQH03231.1"/>
    <property type="molecule type" value="Genomic_DNA"/>
</dbReference>
<keyword evidence="2" id="KW-1185">Reference proteome</keyword>
<name>A0ABZ0XUG3_9BURK</name>
<accession>A0ABZ0XUG3</accession>
<evidence type="ECO:0000313" key="2">
    <source>
        <dbReference type="Proteomes" id="UP001326110"/>
    </source>
</evidence>
<reference evidence="1 2" key="1">
    <citation type="submission" date="2023-11" db="EMBL/GenBank/DDBJ databases">
        <title>MicrobeMod: A computational toolkit for identifying prokaryotic methylation and restriction-modification with nanopore sequencing.</title>
        <authorList>
            <person name="Crits-Christoph A."/>
            <person name="Kang S.C."/>
            <person name="Lee H."/>
            <person name="Ostrov N."/>
        </authorList>
    </citation>
    <scope>NUCLEOTIDE SEQUENCE [LARGE SCALE GENOMIC DNA]</scope>
    <source>
        <strain evidence="1 2">ATCC 25935</strain>
    </source>
</reference>
<protein>
    <submittedName>
        <fullName evidence="1">Uncharacterized protein</fullName>
    </submittedName>
</protein>